<dbReference type="GO" id="GO:0016740">
    <property type="term" value="F:transferase activity"/>
    <property type="evidence" value="ECO:0007669"/>
    <property type="project" value="UniProtKB-KW"/>
</dbReference>
<gene>
    <name evidence="1" type="ORF">VP395_00680</name>
</gene>
<protein>
    <submittedName>
        <fullName evidence="1">Nucleotidyl transferase AbiEii/AbiGii toxin family protein</fullName>
    </submittedName>
</protein>
<name>A0ABV0A5Q1_9FLAO</name>
<comment type="caution">
    <text evidence="1">The sequence shown here is derived from an EMBL/GenBank/DDBJ whole genome shotgun (WGS) entry which is preliminary data.</text>
</comment>
<keyword evidence="2" id="KW-1185">Reference proteome</keyword>
<evidence type="ECO:0000313" key="1">
    <source>
        <dbReference type="EMBL" id="MEN3322227.1"/>
    </source>
</evidence>
<keyword evidence="1" id="KW-0808">Transferase</keyword>
<sequence>MSTVSPVLLTTIKELQQLSGLSQFALAGGTNLAIRFGHRESQDIDLFCPEIIGIKHLEQIQKEVVDFYGEKNISSIDYPAGKESEQFTFLRFWVTKPCGTMIKVEVIQNMKMMDAPETIDGIRLITTKDIGLFKLITGSSRAANKDIYDLDFITEHISLADLFKGLKAKKEKYNQKEHQSIFDLDDEGCPTQDPYLLLKFDGNVSQSKIKPMHSNDNILIPEGGKSWIKARTSWRMKVRKLFRHLGIEFNISKD</sequence>
<proteinExistence type="predicted"/>
<reference evidence="1 2" key="1">
    <citation type="submission" date="2024-01" db="EMBL/GenBank/DDBJ databases">
        <title>Mariniflexile litorale sp. nov., isolated from the shallow sediments of the Sea of Japan.</title>
        <authorList>
            <person name="Romanenko L."/>
            <person name="Bystritskaya E."/>
            <person name="Isaeva M."/>
        </authorList>
    </citation>
    <scope>NUCLEOTIDE SEQUENCE [LARGE SCALE GENOMIC DNA]</scope>
    <source>
        <strain evidence="1 2">KCTC 32427</strain>
    </source>
</reference>
<evidence type="ECO:0000313" key="2">
    <source>
        <dbReference type="Proteomes" id="UP001416393"/>
    </source>
</evidence>
<accession>A0ABV0A5Q1</accession>
<dbReference type="RefSeq" id="WP_346239771.1">
    <property type="nucleotide sequence ID" value="NZ_JAZHYP010000001.1"/>
</dbReference>
<dbReference type="InterPro" id="IPR014942">
    <property type="entry name" value="AbiEii"/>
</dbReference>
<organism evidence="1 2">
    <name type="scientific">Mariniflexile soesokkakense</name>
    <dbReference type="NCBI Taxonomy" id="1343160"/>
    <lineage>
        <taxon>Bacteria</taxon>
        <taxon>Pseudomonadati</taxon>
        <taxon>Bacteroidota</taxon>
        <taxon>Flavobacteriia</taxon>
        <taxon>Flavobacteriales</taxon>
        <taxon>Flavobacteriaceae</taxon>
        <taxon>Mariniflexile</taxon>
    </lineage>
</organism>
<dbReference type="Proteomes" id="UP001416393">
    <property type="component" value="Unassembled WGS sequence"/>
</dbReference>
<dbReference type="Pfam" id="PF08843">
    <property type="entry name" value="AbiEii"/>
    <property type="match status" value="1"/>
</dbReference>
<dbReference type="EMBL" id="JAZHYP010000001">
    <property type="protein sequence ID" value="MEN3322227.1"/>
    <property type="molecule type" value="Genomic_DNA"/>
</dbReference>